<evidence type="ECO:0000313" key="1">
    <source>
        <dbReference type="EMBL" id="OGF25086.1"/>
    </source>
</evidence>
<dbReference type="Proteomes" id="UP000178367">
    <property type="component" value="Unassembled WGS sequence"/>
</dbReference>
<reference evidence="1 2" key="1">
    <citation type="journal article" date="2016" name="Nat. Commun.">
        <title>Thousands of microbial genomes shed light on interconnected biogeochemical processes in an aquifer system.</title>
        <authorList>
            <person name="Anantharaman K."/>
            <person name="Brown C.T."/>
            <person name="Hug L.A."/>
            <person name="Sharon I."/>
            <person name="Castelle C.J."/>
            <person name="Probst A.J."/>
            <person name="Thomas B.C."/>
            <person name="Singh A."/>
            <person name="Wilkins M.J."/>
            <person name="Karaoz U."/>
            <person name="Brodie E.L."/>
            <person name="Williams K.H."/>
            <person name="Hubbard S.S."/>
            <person name="Banfield J.F."/>
        </authorList>
    </citation>
    <scope>NUCLEOTIDE SEQUENCE [LARGE SCALE GENOMIC DNA]</scope>
</reference>
<proteinExistence type="predicted"/>
<evidence type="ECO:0000313" key="2">
    <source>
        <dbReference type="Proteomes" id="UP000178367"/>
    </source>
</evidence>
<dbReference type="EMBL" id="MFGB01000023">
    <property type="protein sequence ID" value="OGF25086.1"/>
    <property type="molecule type" value="Genomic_DNA"/>
</dbReference>
<comment type="caution">
    <text evidence="1">The sequence shown here is derived from an EMBL/GenBank/DDBJ whole genome shotgun (WGS) entry which is preliminary data.</text>
</comment>
<gene>
    <name evidence="1" type="ORF">A2227_07090</name>
</gene>
<sequence length="114" mass="12911">MKGPHSIVGNWDPTIRRICLRCGSAAKVEIVVGGKYQMKCANGHRFIASPGRLETWVGRRDTMIDYFQRRKQWARDLLAANGLKQPGDSLLGEFEGARYEVKIGPRQGVRIREL</sequence>
<name>A0A1F5SEQ8_9BACT</name>
<dbReference type="STRING" id="1797994.A2227_07090"/>
<protein>
    <submittedName>
        <fullName evidence="1">Uncharacterized protein</fullName>
    </submittedName>
</protein>
<accession>A0A1F5SEQ8</accession>
<dbReference type="AlphaFoldDB" id="A0A1F5SEQ8"/>
<organism evidence="1 2">
    <name type="scientific">Candidatus Falkowbacteria bacterium RIFOXYA2_FULL_47_19</name>
    <dbReference type="NCBI Taxonomy" id="1797994"/>
    <lineage>
        <taxon>Bacteria</taxon>
        <taxon>Candidatus Falkowiibacteriota</taxon>
    </lineage>
</organism>